<reference evidence="2" key="1">
    <citation type="submission" date="2018-02" db="EMBL/GenBank/DDBJ databases">
        <title>Rhizophora mucronata_Transcriptome.</title>
        <authorList>
            <person name="Meera S.P."/>
            <person name="Sreeshan A."/>
            <person name="Augustine A."/>
        </authorList>
    </citation>
    <scope>NUCLEOTIDE SEQUENCE</scope>
    <source>
        <tissue evidence="2">Leaf</tissue>
    </source>
</reference>
<evidence type="ECO:0000313" key="2">
    <source>
        <dbReference type="EMBL" id="MBX23168.1"/>
    </source>
</evidence>
<evidence type="ECO:0000313" key="1">
    <source>
        <dbReference type="EMBL" id="MBX23167.1"/>
    </source>
</evidence>
<organism evidence="2">
    <name type="scientific">Rhizophora mucronata</name>
    <name type="common">Asiatic mangrove</name>
    <dbReference type="NCBI Taxonomy" id="61149"/>
    <lineage>
        <taxon>Eukaryota</taxon>
        <taxon>Viridiplantae</taxon>
        <taxon>Streptophyta</taxon>
        <taxon>Embryophyta</taxon>
        <taxon>Tracheophyta</taxon>
        <taxon>Spermatophyta</taxon>
        <taxon>Magnoliopsida</taxon>
        <taxon>eudicotyledons</taxon>
        <taxon>Gunneridae</taxon>
        <taxon>Pentapetalae</taxon>
        <taxon>rosids</taxon>
        <taxon>fabids</taxon>
        <taxon>Malpighiales</taxon>
        <taxon>Rhizophoraceae</taxon>
        <taxon>Rhizophora</taxon>
    </lineage>
</organism>
<accession>A0A2P2LYX1</accession>
<name>A0A2P2LYX1_RHIMU</name>
<proteinExistence type="predicted"/>
<protein>
    <submittedName>
        <fullName evidence="1">Carboxyl-terminal-processing peptidase 2ic-like</fullName>
    </submittedName>
</protein>
<sequence>MDPWIPLIWPQKQSSYPFPKVGSPNNWARLLSFNAPANISLALAVPLFTNTASGSEVASAPLPSASYISRTPRLSQIYTITPLSNLNPSS</sequence>
<dbReference type="EMBL" id="GGEC01042683">
    <property type="protein sequence ID" value="MBX23167.1"/>
    <property type="molecule type" value="Transcribed_RNA"/>
</dbReference>
<dbReference type="EMBL" id="GGEC01042684">
    <property type="protein sequence ID" value="MBX23168.1"/>
    <property type="molecule type" value="Transcribed_RNA"/>
</dbReference>
<dbReference type="AlphaFoldDB" id="A0A2P2LYX1"/>